<feature type="region of interest" description="Disordered" evidence="3">
    <location>
        <begin position="782"/>
        <end position="828"/>
    </location>
</feature>
<dbReference type="SUPFAM" id="SSF52075">
    <property type="entry name" value="Outer arm dynein light chain 1"/>
    <property type="match status" value="1"/>
</dbReference>
<dbReference type="InterPro" id="IPR001611">
    <property type="entry name" value="Leu-rich_rpt"/>
</dbReference>
<comment type="caution">
    <text evidence="4">The sequence shown here is derived from an EMBL/GenBank/DDBJ whole genome shotgun (WGS) entry which is preliminary data.</text>
</comment>
<dbReference type="GO" id="GO:0005737">
    <property type="term" value="C:cytoplasm"/>
    <property type="evidence" value="ECO:0007669"/>
    <property type="project" value="TreeGrafter"/>
</dbReference>
<dbReference type="FunFam" id="3.80.10.10:FF:000200">
    <property type="entry name" value="Outer arm dynein light chain 1 protein"/>
    <property type="match status" value="1"/>
</dbReference>
<feature type="compositionally biased region" description="Polar residues" evidence="3">
    <location>
        <begin position="304"/>
        <end position="315"/>
    </location>
</feature>
<dbReference type="SMART" id="SM00365">
    <property type="entry name" value="LRR_SD22"/>
    <property type="match status" value="4"/>
</dbReference>
<dbReference type="Proteomes" id="UP000315295">
    <property type="component" value="Unassembled WGS sequence"/>
</dbReference>
<evidence type="ECO:0000313" key="5">
    <source>
        <dbReference type="Proteomes" id="UP000315295"/>
    </source>
</evidence>
<dbReference type="AlphaFoldDB" id="A0A540LIE4"/>
<evidence type="ECO:0000256" key="3">
    <source>
        <dbReference type="SAM" id="MobiDB-lite"/>
    </source>
</evidence>
<dbReference type="PANTHER" id="PTHR15454">
    <property type="entry name" value="NISCHARIN RELATED"/>
    <property type="match status" value="1"/>
</dbReference>
<dbReference type="PROSITE" id="PS51450">
    <property type="entry name" value="LRR"/>
    <property type="match status" value="4"/>
</dbReference>
<proteinExistence type="predicted"/>
<dbReference type="Gene3D" id="3.80.10.10">
    <property type="entry name" value="Ribonuclease Inhibitor"/>
    <property type="match status" value="2"/>
</dbReference>
<keyword evidence="5" id="KW-1185">Reference proteome</keyword>
<dbReference type="SMART" id="SM00369">
    <property type="entry name" value="LRR_TYP"/>
    <property type="match status" value="3"/>
</dbReference>
<feature type="region of interest" description="Disordered" evidence="3">
    <location>
        <begin position="263"/>
        <end position="322"/>
    </location>
</feature>
<dbReference type="EMBL" id="VIEB01000572">
    <property type="protein sequence ID" value="TQD86243.1"/>
    <property type="molecule type" value="Genomic_DNA"/>
</dbReference>
<protein>
    <submittedName>
        <fullName evidence="4">Uncharacterized protein</fullName>
    </submittedName>
</protein>
<reference evidence="4 5" key="1">
    <citation type="journal article" date="2019" name="G3 (Bethesda)">
        <title>Sequencing of a Wild Apple (Malus baccata) Genome Unravels the Differences Between Cultivated and Wild Apple Species Regarding Disease Resistance and Cold Tolerance.</title>
        <authorList>
            <person name="Chen X."/>
        </authorList>
    </citation>
    <scope>NUCLEOTIDE SEQUENCE [LARGE SCALE GENOMIC DNA]</scope>
    <source>
        <strain evidence="5">cv. Shandingzi</strain>
        <tissue evidence="4">Leaves</tissue>
    </source>
</reference>
<keyword evidence="1" id="KW-0433">Leucine-rich repeat</keyword>
<dbReference type="InterPro" id="IPR032675">
    <property type="entry name" value="LRR_dom_sf"/>
</dbReference>
<feature type="region of interest" description="Disordered" evidence="3">
    <location>
        <begin position="525"/>
        <end position="559"/>
    </location>
</feature>
<dbReference type="STRING" id="106549.A0A540LIE4"/>
<evidence type="ECO:0000313" key="4">
    <source>
        <dbReference type="EMBL" id="TQD86243.1"/>
    </source>
</evidence>
<dbReference type="InterPro" id="IPR003591">
    <property type="entry name" value="Leu-rich_rpt_typical-subtyp"/>
</dbReference>
<organism evidence="4 5">
    <name type="scientific">Malus baccata</name>
    <name type="common">Siberian crab apple</name>
    <name type="synonym">Pyrus baccata</name>
    <dbReference type="NCBI Taxonomy" id="106549"/>
    <lineage>
        <taxon>Eukaryota</taxon>
        <taxon>Viridiplantae</taxon>
        <taxon>Streptophyta</taxon>
        <taxon>Embryophyta</taxon>
        <taxon>Tracheophyta</taxon>
        <taxon>Spermatophyta</taxon>
        <taxon>Magnoliopsida</taxon>
        <taxon>eudicotyledons</taxon>
        <taxon>Gunneridae</taxon>
        <taxon>Pentapetalae</taxon>
        <taxon>rosids</taxon>
        <taxon>fabids</taxon>
        <taxon>Rosales</taxon>
        <taxon>Rosaceae</taxon>
        <taxon>Amygdaloideae</taxon>
        <taxon>Maleae</taxon>
        <taxon>Malus</taxon>
    </lineage>
</organism>
<feature type="compositionally biased region" description="Polar residues" evidence="3">
    <location>
        <begin position="275"/>
        <end position="293"/>
    </location>
</feature>
<keyword evidence="2" id="KW-0677">Repeat</keyword>
<dbReference type="FunFam" id="3.80.10.10:FF:000505">
    <property type="entry name" value="Outer arm dynein light chain 1 protein"/>
    <property type="match status" value="1"/>
</dbReference>
<dbReference type="Pfam" id="PF12799">
    <property type="entry name" value="LRR_4"/>
    <property type="match status" value="1"/>
</dbReference>
<feature type="region of interest" description="Disordered" evidence="3">
    <location>
        <begin position="20"/>
        <end position="45"/>
    </location>
</feature>
<dbReference type="InterPro" id="IPR025875">
    <property type="entry name" value="Leu-rich_rpt_4"/>
</dbReference>
<evidence type="ECO:0000256" key="2">
    <source>
        <dbReference type="ARBA" id="ARBA00022737"/>
    </source>
</evidence>
<dbReference type="PANTHER" id="PTHR15454:SF37">
    <property type="entry name" value="OUTER ARM DYNEIN LIGHT CHAIN 1 PROTEIN"/>
    <property type="match status" value="1"/>
</dbReference>
<accession>A0A540LIE4</accession>
<sequence length="828" mass="91038">MDWDYGDDITHSLWLPKVPKGRTKRSRATTGSKFPTDGGTRDGHLEAHHDLQATPTKKRGDMLQVVPCAMRVQEVSVQTHYNLKASTEKLHQIQLWPSNRASFLEPGQALAIRSLVLNPVSGGLGRRSGGFPLIMIIHILKYKRFRVSGFGLFLRIPSFFISEMAKFSCFSLIGRRKKKVKGDDESTRSGEVDKAIRTLQVRFHQQPPQPLEIDGKSKPATFGVQIPYGVENKCSSPPSGNTRSPKSPIRCIEAAEAAACEGEYEHKESPLAKGTFSNDPSDLQPNEANSGDVTPSRKLDLSEPDSSSQGVQSGHLSDPGVGKAEFWASPKLTRSCSNLETHKKMVKKMSSKMPASKSLSLKELPEMADSVRKDVDPGSPSCVSSHYSADRVMLKKHSSSQVLPSRSRKLWWKLFLWSHRNLHITRDAKPKTLGPVSVNKQGGYSSDTLEPNRAMQFGKTESPLSYTGELLDKGKNVVDENKSWDGFHIGASALWPQNQWVAFSTEASSSSRVQDWVKDLRIQASVENNEDDNEGIVSPRTPPTPETPKSPVTPATARSKSATYFSRGLEEDTLHANTVIQSLNSSSTVAHICGMGMKAIPNISCFCSLRSVNLSNNFIAHITPGSLPKSLHTLNLSKNKLSAIEGLRDLTRLRVLDLSYNRISRIGRGLSSCNVLKELYLSGNKIGDVEGLHRLLKLTVLDLSFNKITTTKALGQLVANYNSLQALNLLGNTIQTNIGDEQLRKTVCSLLPKLVYLNKQSIKPQRAREVLTDSVAKAALGNKGWNPRRKASKKLSQGSASFKKTHALPSKKSSSFPTHGNKRGANVV</sequence>
<gene>
    <name evidence="4" type="ORF">C1H46_028213</name>
</gene>
<evidence type="ECO:0000256" key="1">
    <source>
        <dbReference type="ARBA" id="ARBA00022614"/>
    </source>
</evidence>
<dbReference type="Pfam" id="PF13855">
    <property type="entry name" value="LRR_8"/>
    <property type="match status" value="1"/>
</dbReference>
<name>A0A540LIE4_MALBA</name>